<accession>A0ABU4WHD4</accession>
<dbReference type="CDD" id="cd00757">
    <property type="entry name" value="ThiF_MoeB_HesA_family"/>
    <property type="match status" value="1"/>
</dbReference>
<dbReference type="PANTHER" id="PTHR10953:SF102">
    <property type="entry name" value="ADENYLYLTRANSFERASE AND SULFURTRANSFERASE MOCS3"/>
    <property type="match status" value="1"/>
</dbReference>
<dbReference type="EMBL" id="JALBUT010000008">
    <property type="protein sequence ID" value="MDX8415968.1"/>
    <property type="molecule type" value="Genomic_DNA"/>
</dbReference>
<dbReference type="SUPFAM" id="SSF69572">
    <property type="entry name" value="Activating enzymes of the ubiquitin-like proteins"/>
    <property type="match status" value="1"/>
</dbReference>
<evidence type="ECO:0000259" key="1">
    <source>
        <dbReference type="Pfam" id="PF00899"/>
    </source>
</evidence>
<evidence type="ECO:0000313" key="2">
    <source>
        <dbReference type="EMBL" id="MDX8415968.1"/>
    </source>
</evidence>
<dbReference type="InterPro" id="IPR035985">
    <property type="entry name" value="Ubiquitin-activating_enz"/>
</dbReference>
<dbReference type="RefSeq" id="WP_370397422.1">
    <property type="nucleotide sequence ID" value="NZ_JALBUT010000008.1"/>
</dbReference>
<keyword evidence="3" id="KW-1185">Reference proteome</keyword>
<reference evidence="2 3" key="1">
    <citation type="submission" date="2022-03" db="EMBL/GenBank/DDBJ databases">
        <title>Novel taxa within the pig intestine.</title>
        <authorList>
            <person name="Wylensek D."/>
            <person name="Bishof K."/>
            <person name="Afrizal A."/>
            <person name="Clavel T."/>
        </authorList>
    </citation>
    <scope>NUCLEOTIDE SEQUENCE [LARGE SCALE GENOMIC DNA]</scope>
    <source>
        <strain evidence="2 3">CLA-KB-P66</strain>
    </source>
</reference>
<dbReference type="PANTHER" id="PTHR10953">
    <property type="entry name" value="UBIQUITIN-ACTIVATING ENZYME E1"/>
    <property type="match status" value="1"/>
</dbReference>
<dbReference type="Proteomes" id="UP001275932">
    <property type="component" value="Unassembled WGS sequence"/>
</dbReference>
<dbReference type="InterPro" id="IPR045886">
    <property type="entry name" value="ThiF/MoeB/HesA"/>
</dbReference>
<proteinExistence type="predicted"/>
<sequence length="235" mass="26024">MQEIPPEFERYQRQIALENFGIKSQKKLQNSSIAIIGAGGVGSAALPLLAGSGIGKIKIIDCDKVSLTNLHRQTIYSESETDKPKTDAAKEKLSKLNSSIETEAFNVKISGTDTLKEILKNTDICIDATDSFNTRFIVSDACKSLQMPEIYASAQGYVSQNILFFKNFYLREFLEEENSAQGKPQNLPIFPPAAHLSGIWAAATAIKYLAGIEDIKAGFFKSYNFSDDKFTRLEF</sequence>
<gene>
    <name evidence="2" type="ORF">MOX91_07245</name>
</gene>
<comment type="caution">
    <text evidence="2">The sequence shown here is derived from an EMBL/GenBank/DDBJ whole genome shotgun (WGS) entry which is preliminary data.</text>
</comment>
<feature type="domain" description="THIF-type NAD/FAD binding fold" evidence="1">
    <location>
        <begin position="11"/>
        <end position="233"/>
    </location>
</feature>
<evidence type="ECO:0000313" key="3">
    <source>
        <dbReference type="Proteomes" id="UP001275932"/>
    </source>
</evidence>
<organism evidence="2 3">
    <name type="scientific">Intestinicryptomonas porci</name>
    <dbReference type="NCBI Taxonomy" id="2926320"/>
    <lineage>
        <taxon>Bacteria</taxon>
        <taxon>Pseudomonadati</taxon>
        <taxon>Verrucomicrobiota</taxon>
        <taxon>Opitutia</taxon>
        <taxon>Opitutales</taxon>
        <taxon>Intestinicryptomonaceae</taxon>
        <taxon>Intestinicryptomonas</taxon>
    </lineage>
</organism>
<protein>
    <submittedName>
        <fullName evidence="2">HesA/MoeB/ThiF family protein</fullName>
    </submittedName>
</protein>
<dbReference type="Gene3D" id="3.40.50.720">
    <property type="entry name" value="NAD(P)-binding Rossmann-like Domain"/>
    <property type="match status" value="1"/>
</dbReference>
<dbReference type="Pfam" id="PF00899">
    <property type="entry name" value="ThiF"/>
    <property type="match status" value="1"/>
</dbReference>
<dbReference type="InterPro" id="IPR000594">
    <property type="entry name" value="ThiF_NAD_FAD-bd"/>
</dbReference>
<name>A0ABU4WHD4_9BACT</name>